<reference evidence="8" key="1">
    <citation type="submission" date="2023-07" db="EMBL/GenBank/DDBJ databases">
        <title>Genomic Encyclopedia of Type Strains, Phase IV (KMG-IV): sequencing the most valuable type-strain genomes for metagenomic binning, comparative biology and taxonomic classification.</title>
        <authorList>
            <person name="Goeker M."/>
        </authorList>
    </citation>
    <scope>NUCLEOTIDE SEQUENCE</scope>
    <source>
        <strain evidence="8">DSM 24202</strain>
    </source>
</reference>
<evidence type="ECO:0000256" key="5">
    <source>
        <dbReference type="ARBA" id="ARBA00022989"/>
    </source>
</evidence>
<evidence type="ECO:0000256" key="3">
    <source>
        <dbReference type="ARBA" id="ARBA00022448"/>
    </source>
</evidence>
<dbReference type="AlphaFoldDB" id="A0AAE3VDV9"/>
<comment type="caution">
    <text evidence="8">The sequence shown here is derived from an EMBL/GenBank/DDBJ whole genome shotgun (WGS) entry which is preliminary data.</text>
</comment>
<keyword evidence="6 7" id="KW-0472">Membrane</keyword>
<dbReference type="NCBIfam" id="NF037981">
    <property type="entry name" value="NCS2_1"/>
    <property type="match status" value="1"/>
</dbReference>
<evidence type="ECO:0000256" key="6">
    <source>
        <dbReference type="ARBA" id="ARBA00023136"/>
    </source>
</evidence>
<keyword evidence="4 7" id="KW-0812">Transmembrane</keyword>
<keyword evidence="9" id="KW-1185">Reference proteome</keyword>
<dbReference type="Pfam" id="PF00860">
    <property type="entry name" value="Xan_ur_permease"/>
    <property type="match status" value="1"/>
</dbReference>
<feature type="transmembrane region" description="Helical" evidence="7">
    <location>
        <begin position="92"/>
        <end position="115"/>
    </location>
</feature>
<feature type="transmembrane region" description="Helical" evidence="7">
    <location>
        <begin position="381"/>
        <end position="401"/>
    </location>
</feature>
<comment type="similarity">
    <text evidence="2">Belongs to the nucleobase:cation symporter-2 (NCS2) (TC 2.A.40) family.</text>
</comment>
<proteinExistence type="inferred from homology"/>
<protein>
    <submittedName>
        <fullName evidence="8">NCS2 family nucleobase:cation symporter-2/xanthine permease XanP</fullName>
    </submittedName>
</protein>
<feature type="transmembrane region" description="Helical" evidence="7">
    <location>
        <begin position="323"/>
        <end position="346"/>
    </location>
</feature>
<feature type="transmembrane region" description="Helical" evidence="7">
    <location>
        <begin position="407"/>
        <end position="426"/>
    </location>
</feature>
<dbReference type="GO" id="GO:0005886">
    <property type="term" value="C:plasma membrane"/>
    <property type="evidence" value="ECO:0007669"/>
    <property type="project" value="TreeGrafter"/>
</dbReference>
<gene>
    <name evidence="8" type="ORF">J3R75_000531</name>
</gene>
<name>A0AAE3VDV9_9BACT</name>
<feature type="transmembrane region" description="Helical" evidence="7">
    <location>
        <begin position="170"/>
        <end position="189"/>
    </location>
</feature>
<organism evidence="8 9">
    <name type="scientific">Oligosphaera ethanolica</name>
    <dbReference type="NCBI Taxonomy" id="760260"/>
    <lineage>
        <taxon>Bacteria</taxon>
        <taxon>Pseudomonadati</taxon>
        <taxon>Lentisphaerota</taxon>
        <taxon>Oligosphaeria</taxon>
        <taxon>Oligosphaerales</taxon>
        <taxon>Oligosphaeraceae</taxon>
        <taxon>Oligosphaera</taxon>
    </lineage>
</organism>
<comment type="subcellular location">
    <subcellularLocation>
        <location evidence="1">Membrane</location>
        <topology evidence="1">Multi-pass membrane protein</topology>
    </subcellularLocation>
</comment>
<dbReference type="RefSeq" id="WP_307259748.1">
    <property type="nucleotide sequence ID" value="NZ_JAUSVL010000001.1"/>
</dbReference>
<dbReference type="EMBL" id="JAUSVL010000001">
    <property type="protein sequence ID" value="MDQ0288424.1"/>
    <property type="molecule type" value="Genomic_DNA"/>
</dbReference>
<dbReference type="PANTHER" id="PTHR42810:SF2">
    <property type="entry name" value="PURINE PERMEASE C1399.01C-RELATED"/>
    <property type="match status" value="1"/>
</dbReference>
<dbReference type="Proteomes" id="UP001238163">
    <property type="component" value="Unassembled WGS sequence"/>
</dbReference>
<evidence type="ECO:0000256" key="7">
    <source>
        <dbReference type="SAM" id="Phobius"/>
    </source>
</evidence>
<keyword evidence="5 7" id="KW-1133">Transmembrane helix</keyword>
<evidence type="ECO:0000313" key="9">
    <source>
        <dbReference type="Proteomes" id="UP001238163"/>
    </source>
</evidence>
<keyword evidence="3" id="KW-0813">Transport</keyword>
<feature type="transmembrane region" description="Helical" evidence="7">
    <location>
        <begin position="136"/>
        <end position="158"/>
    </location>
</feature>
<evidence type="ECO:0000256" key="2">
    <source>
        <dbReference type="ARBA" id="ARBA00008821"/>
    </source>
</evidence>
<sequence>MPTSLRPTISRVLSPSSLTLGVAALQQTMAMFAGLVMVPLIIARGIGVSAEDSTRLVGIAILVSGLTTFLQVSRWGVLGSGYLLVMGSSSLFIAPSIMAGKAGGLALVCGMTLAMAPVEALLSPAARVLKRLAPPLVIGVIVILLACSIVPVSIQQFMGGFNAGDDLASWRMLAVGSFTVVCTFLANACPWGIVRVGSVIVGLLAGSALAALFGMGDVSHLREAAWLALPQPGWTGLAFSLDFALPFAILYVISAIETFGDIHAIAVVSGEKMSAVENRRLSGGLMADAVGSALAGLFGTVANTSFSGNIAIAELSGVTSRKVGVIVAALLIVLSFFPKLAAALTIMPAPVLGGSMLVAVAILLSVGLRILFSGQPSHGELMVAGMALAIGLGVQSSPAIATHAPAWLAPLLRSSICMGTLVAIVGNTCRRWSKA</sequence>
<feature type="transmembrane region" description="Helical" evidence="7">
    <location>
        <begin position="352"/>
        <end position="372"/>
    </location>
</feature>
<feature type="transmembrane region" description="Helical" evidence="7">
    <location>
        <begin position="234"/>
        <end position="253"/>
    </location>
</feature>
<evidence type="ECO:0000313" key="8">
    <source>
        <dbReference type="EMBL" id="MDQ0288424.1"/>
    </source>
</evidence>
<dbReference type="GO" id="GO:0042907">
    <property type="term" value="F:xanthine transmembrane transporter activity"/>
    <property type="evidence" value="ECO:0007669"/>
    <property type="project" value="TreeGrafter"/>
</dbReference>
<accession>A0AAE3VDV9</accession>
<feature type="transmembrane region" description="Helical" evidence="7">
    <location>
        <begin position="20"/>
        <end position="42"/>
    </location>
</feature>
<dbReference type="InterPro" id="IPR006043">
    <property type="entry name" value="NCS2"/>
</dbReference>
<feature type="transmembrane region" description="Helical" evidence="7">
    <location>
        <begin position="54"/>
        <end position="72"/>
    </location>
</feature>
<feature type="transmembrane region" description="Helical" evidence="7">
    <location>
        <begin position="196"/>
        <end position="214"/>
    </location>
</feature>
<dbReference type="PANTHER" id="PTHR42810">
    <property type="entry name" value="PURINE PERMEASE C1399.01C-RELATED"/>
    <property type="match status" value="1"/>
</dbReference>
<evidence type="ECO:0000256" key="4">
    <source>
        <dbReference type="ARBA" id="ARBA00022692"/>
    </source>
</evidence>
<evidence type="ECO:0000256" key="1">
    <source>
        <dbReference type="ARBA" id="ARBA00004141"/>
    </source>
</evidence>